<dbReference type="EMBL" id="JAASRO010000001">
    <property type="protein sequence ID" value="NIK58489.1"/>
    <property type="molecule type" value="Genomic_DNA"/>
</dbReference>
<evidence type="ECO:0000313" key="3">
    <source>
        <dbReference type="EMBL" id="NIK58489.1"/>
    </source>
</evidence>
<dbReference type="Proteomes" id="UP000555407">
    <property type="component" value="Unassembled WGS sequence"/>
</dbReference>
<dbReference type="GO" id="GO:0016301">
    <property type="term" value="F:kinase activity"/>
    <property type="evidence" value="ECO:0007669"/>
    <property type="project" value="UniProtKB-KW"/>
</dbReference>
<dbReference type="InterPro" id="IPR036388">
    <property type="entry name" value="WH-like_DNA-bd_sf"/>
</dbReference>
<gene>
    <name evidence="3" type="ORF">BJY22_004206</name>
</gene>
<dbReference type="Pfam" id="PF00480">
    <property type="entry name" value="ROK"/>
    <property type="match status" value="1"/>
</dbReference>
<dbReference type="InterPro" id="IPR036390">
    <property type="entry name" value="WH_DNA-bd_sf"/>
</dbReference>
<evidence type="ECO:0000313" key="4">
    <source>
        <dbReference type="Proteomes" id="UP000555407"/>
    </source>
</evidence>
<dbReference type="AlphaFoldDB" id="A0A7X6A2Q6"/>
<name>A0A7X6A2Q6_9ACTN</name>
<reference evidence="3 4" key="1">
    <citation type="submission" date="2020-03" db="EMBL/GenBank/DDBJ databases">
        <title>Sequencing the genomes of 1000 actinobacteria strains.</title>
        <authorList>
            <person name="Klenk H.-P."/>
        </authorList>
    </citation>
    <scope>NUCLEOTIDE SEQUENCE [LARGE SCALE GENOMIC DNA]</scope>
    <source>
        <strain evidence="3 4">DSM 45490</strain>
    </source>
</reference>
<evidence type="ECO:0000256" key="2">
    <source>
        <dbReference type="SAM" id="MobiDB-lite"/>
    </source>
</evidence>
<keyword evidence="3" id="KW-0418">Kinase</keyword>
<dbReference type="PANTHER" id="PTHR18964">
    <property type="entry name" value="ROK (REPRESSOR, ORF, KINASE) FAMILY"/>
    <property type="match status" value="1"/>
</dbReference>
<feature type="compositionally biased region" description="Low complexity" evidence="2">
    <location>
        <begin position="393"/>
        <end position="403"/>
    </location>
</feature>
<dbReference type="Gene3D" id="1.10.10.10">
    <property type="entry name" value="Winged helix-like DNA-binding domain superfamily/Winged helix DNA-binding domain"/>
    <property type="match status" value="1"/>
</dbReference>
<proteinExistence type="inferred from homology"/>
<accession>A0A7X6A2Q6</accession>
<dbReference type="InterPro" id="IPR000600">
    <property type="entry name" value="ROK"/>
</dbReference>
<dbReference type="InterPro" id="IPR049874">
    <property type="entry name" value="ROK_cs"/>
</dbReference>
<organism evidence="3 4">
    <name type="scientific">Kribbella shirazensis</name>
    <dbReference type="NCBI Taxonomy" id="1105143"/>
    <lineage>
        <taxon>Bacteria</taxon>
        <taxon>Bacillati</taxon>
        <taxon>Actinomycetota</taxon>
        <taxon>Actinomycetes</taxon>
        <taxon>Propionibacteriales</taxon>
        <taxon>Kribbellaceae</taxon>
        <taxon>Kribbella</taxon>
    </lineage>
</organism>
<dbReference type="PROSITE" id="PS01125">
    <property type="entry name" value="ROK"/>
    <property type="match status" value="1"/>
</dbReference>
<comment type="similarity">
    <text evidence="1">Belongs to the ROK (NagC/XylR) family.</text>
</comment>
<dbReference type="SUPFAM" id="SSF46785">
    <property type="entry name" value="Winged helix' DNA-binding domain"/>
    <property type="match status" value="1"/>
</dbReference>
<protein>
    <submittedName>
        <fullName evidence="3">Putative NBD/HSP70 family sugar kinase</fullName>
    </submittedName>
</protein>
<evidence type="ECO:0000256" key="1">
    <source>
        <dbReference type="ARBA" id="ARBA00006479"/>
    </source>
</evidence>
<dbReference type="Gene3D" id="3.30.420.40">
    <property type="match status" value="2"/>
</dbReference>
<dbReference type="SUPFAM" id="SSF53067">
    <property type="entry name" value="Actin-like ATPase domain"/>
    <property type="match status" value="1"/>
</dbReference>
<comment type="caution">
    <text evidence="3">The sequence shown here is derived from an EMBL/GenBank/DDBJ whole genome shotgun (WGS) entry which is preliminary data.</text>
</comment>
<feature type="region of interest" description="Disordered" evidence="2">
    <location>
        <begin position="393"/>
        <end position="417"/>
    </location>
</feature>
<sequence>MPKDAAGPLRLLRETNQERVLTVLRTQGVLTRAQLTERTGLSRATLSSIVQDLLAADMLTETAANAGKAGSEGHRGRGRPVSGLTLNPKGGLALGMDLGHRFVQVTIANVAHEIVASGGVTCSERAPWSRRLELALALVSELATRHQLSLAALAGIGVGVVGPVSETGGHRRPSRATRIELVRDGLTERFGVPVYVDNNTRLAALGEAIWGAGAGLDNVLYLRLSYGVGGGLVLGGHLFSGAGGAAGELGHITVDPAGPRCACGGRGCLERYVSVDAILEQCGVRRFDDVLHRLAEGDPAVRTVISTAGTRIGQVVAAACNTVNPETVVIGGELALAGAQLLDPLRQAVRQHTHTEVRQGLRIEPAALGHDDAARGGIALVLRRSPVLAGYPAAPSAPAPVASRDQLPHVPDAQEIS</sequence>
<keyword evidence="3" id="KW-0808">Transferase</keyword>
<keyword evidence="4" id="KW-1185">Reference proteome</keyword>
<dbReference type="PANTHER" id="PTHR18964:SF149">
    <property type="entry name" value="BIFUNCTIONAL UDP-N-ACETYLGLUCOSAMINE 2-EPIMERASE_N-ACETYLMANNOSAMINE KINASE"/>
    <property type="match status" value="1"/>
</dbReference>
<dbReference type="RefSeq" id="WP_167209323.1">
    <property type="nucleotide sequence ID" value="NZ_JAASRO010000001.1"/>
</dbReference>
<dbReference type="InterPro" id="IPR043129">
    <property type="entry name" value="ATPase_NBD"/>
</dbReference>